<evidence type="ECO:0000256" key="2">
    <source>
        <dbReference type="SAM" id="MobiDB-lite"/>
    </source>
</evidence>
<feature type="coiled-coil region" evidence="1">
    <location>
        <begin position="240"/>
        <end position="288"/>
    </location>
</feature>
<gene>
    <name evidence="3" type="ORF">PSYICH_LOCUS340</name>
</gene>
<reference evidence="3" key="1">
    <citation type="submission" date="2022-01" db="EMBL/GenBank/DDBJ databases">
        <authorList>
            <person name="King R."/>
        </authorList>
    </citation>
    <scope>NUCLEOTIDE SEQUENCE</scope>
</reference>
<evidence type="ECO:0000256" key="1">
    <source>
        <dbReference type="SAM" id="Coils"/>
    </source>
</evidence>
<dbReference type="Proteomes" id="UP001153636">
    <property type="component" value="Chromosome 1"/>
</dbReference>
<feature type="region of interest" description="Disordered" evidence="2">
    <location>
        <begin position="306"/>
        <end position="331"/>
    </location>
</feature>
<name>A0A9P0G6C7_9CUCU</name>
<proteinExistence type="predicted"/>
<evidence type="ECO:0000313" key="3">
    <source>
        <dbReference type="EMBL" id="CAH1098495.1"/>
    </source>
</evidence>
<dbReference type="OrthoDB" id="6760534at2759"/>
<keyword evidence="4" id="KW-1185">Reference proteome</keyword>
<organism evidence="3 4">
    <name type="scientific">Psylliodes chrysocephalus</name>
    <dbReference type="NCBI Taxonomy" id="3402493"/>
    <lineage>
        <taxon>Eukaryota</taxon>
        <taxon>Metazoa</taxon>
        <taxon>Ecdysozoa</taxon>
        <taxon>Arthropoda</taxon>
        <taxon>Hexapoda</taxon>
        <taxon>Insecta</taxon>
        <taxon>Pterygota</taxon>
        <taxon>Neoptera</taxon>
        <taxon>Endopterygota</taxon>
        <taxon>Coleoptera</taxon>
        <taxon>Polyphaga</taxon>
        <taxon>Cucujiformia</taxon>
        <taxon>Chrysomeloidea</taxon>
        <taxon>Chrysomelidae</taxon>
        <taxon>Galerucinae</taxon>
        <taxon>Alticini</taxon>
        <taxon>Psylliodes</taxon>
    </lineage>
</organism>
<evidence type="ECO:0000313" key="4">
    <source>
        <dbReference type="Proteomes" id="UP001153636"/>
    </source>
</evidence>
<sequence length="360" mass="40725">MDSDSSDDEIRIVELKVPSVAEILKDHELPLKKQKLSEYHSTLTQLPYNVQHIQQIYASLDPVYIHQCLQEFSTHNRHLSAFKPVVQSIKESKIRHANAMGRFPTDPPVLQNPERVVLMSESERFERTYQPNVALAPPTPKKHRYGKGSTEYANVTVKTEQLSPVKVEPDTQPTVEDKKPVVIVPVIPVVESTVSVVRKPKYNPEIELSTDTEDSASETSEKHDINKLEDWLKDVDRSVKDKVMDLLKNLTKENERLTKNARVTDERLKELEYRNVELLKELNVLKLKNSENNHDRLVENGISKESSTSLTSTTNGSSIITSTDGINSSSDKKANECLKKSVIIASVVEQKEVIVKTAPE</sequence>
<dbReference type="EMBL" id="OV651813">
    <property type="protein sequence ID" value="CAH1098495.1"/>
    <property type="molecule type" value="Genomic_DNA"/>
</dbReference>
<dbReference type="AlphaFoldDB" id="A0A9P0G6C7"/>
<protein>
    <submittedName>
        <fullName evidence="3">Uncharacterized protein</fullName>
    </submittedName>
</protein>
<accession>A0A9P0G6C7</accession>
<feature type="compositionally biased region" description="Low complexity" evidence="2">
    <location>
        <begin position="306"/>
        <end position="329"/>
    </location>
</feature>
<keyword evidence="1" id="KW-0175">Coiled coil</keyword>